<dbReference type="Gene3D" id="3.40.33.10">
    <property type="entry name" value="CAP"/>
    <property type="match status" value="3"/>
</dbReference>
<proteinExistence type="inferred from homology"/>
<evidence type="ECO:0000256" key="1">
    <source>
        <dbReference type="ARBA" id="ARBA00009923"/>
    </source>
</evidence>
<feature type="domain" description="SCP" evidence="6">
    <location>
        <begin position="185"/>
        <end position="303"/>
    </location>
</feature>
<feature type="domain" description="SCP" evidence="6">
    <location>
        <begin position="306"/>
        <end position="438"/>
    </location>
</feature>
<dbReference type="InterPro" id="IPR001283">
    <property type="entry name" value="CRISP-related"/>
</dbReference>
<keyword evidence="3" id="KW-0611">Plant defense</keyword>
<evidence type="ECO:0000313" key="8">
    <source>
        <dbReference type="Proteomes" id="UP001153076"/>
    </source>
</evidence>
<feature type="chain" id="PRO_5040421221" description="SCP domain-containing protein" evidence="5">
    <location>
        <begin position="22"/>
        <end position="442"/>
    </location>
</feature>
<dbReference type="EMBL" id="JAKOGI010000038">
    <property type="protein sequence ID" value="KAJ8447497.1"/>
    <property type="molecule type" value="Genomic_DNA"/>
</dbReference>
<dbReference type="AlphaFoldDB" id="A0A9Q1KRS7"/>
<dbReference type="PRINTS" id="PR00837">
    <property type="entry name" value="V5TPXLIKE"/>
</dbReference>
<dbReference type="OrthoDB" id="337038at2759"/>
<evidence type="ECO:0000256" key="4">
    <source>
        <dbReference type="ARBA" id="ARBA00023157"/>
    </source>
</evidence>
<reference evidence="7" key="1">
    <citation type="submission" date="2022-04" db="EMBL/GenBank/DDBJ databases">
        <title>Carnegiea gigantea Genome sequencing and assembly v2.</title>
        <authorList>
            <person name="Copetti D."/>
            <person name="Sanderson M.J."/>
            <person name="Burquez A."/>
            <person name="Wojciechowski M.F."/>
        </authorList>
    </citation>
    <scope>NUCLEOTIDE SEQUENCE</scope>
    <source>
        <strain evidence="7">SGP5-SGP5p</strain>
        <tissue evidence="7">Aerial part</tissue>
    </source>
</reference>
<dbReference type="PROSITE" id="PS01009">
    <property type="entry name" value="CRISP_1"/>
    <property type="match status" value="1"/>
</dbReference>
<feature type="domain" description="SCP" evidence="6">
    <location>
        <begin position="23"/>
        <end position="148"/>
    </location>
</feature>
<comment type="caution">
    <text evidence="7">The sequence shown here is derived from an EMBL/GenBank/DDBJ whole genome shotgun (WGS) entry which is preliminary data.</text>
</comment>
<accession>A0A9Q1KRS7</accession>
<dbReference type="GO" id="GO:0098542">
    <property type="term" value="P:defense response to other organism"/>
    <property type="evidence" value="ECO:0007669"/>
    <property type="project" value="UniProtKB-ARBA"/>
</dbReference>
<dbReference type="InterPro" id="IPR035940">
    <property type="entry name" value="CAP_sf"/>
</dbReference>
<evidence type="ECO:0000256" key="2">
    <source>
        <dbReference type="ARBA" id="ARBA00022729"/>
    </source>
</evidence>
<dbReference type="InterPro" id="IPR018244">
    <property type="entry name" value="Allrgn_V5/Tpx1_CS"/>
</dbReference>
<keyword evidence="4" id="KW-1015">Disulfide bond</keyword>
<dbReference type="PANTHER" id="PTHR10334">
    <property type="entry name" value="CYSTEINE-RICH SECRETORY PROTEIN-RELATED"/>
    <property type="match status" value="1"/>
</dbReference>
<protein>
    <recommendedName>
        <fullName evidence="6">SCP domain-containing protein</fullName>
    </recommendedName>
</protein>
<evidence type="ECO:0000313" key="7">
    <source>
        <dbReference type="EMBL" id="KAJ8447497.1"/>
    </source>
</evidence>
<keyword evidence="8" id="KW-1185">Reference proteome</keyword>
<feature type="signal peptide" evidence="5">
    <location>
        <begin position="1"/>
        <end position="21"/>
    </location>
</feature>
<dbReference type="SUPFAM" id="SSF55797">
    <property type="entry name" value="PR-1-like"/>
    <property type="match status" value="3"/>
</dbReference>
<dbReference type="SMART" id="SM00198">
    <property type="entry name" value="SCP"/>
    <property type="match status" value="3"/>
</dbReference>
<dbReference type="Proteomes" id="UP001153076">
    <property type="component" value="Unassembled WGS sequence"/>
</dbReference>
<name>A0A9Q1KRS7_9CARY</name>
<dbReference type="InterPro" id="IPR014044">
    <property type="entry name" value="CAP_dom"/>
</dbReference>
<dbReference type="FunFam" id="3.40.33.10:FF:000004">
    <property type="entry name" value="CAP, cysteine-rich secretory protein, antigen 5"/>
    <property type="match status" value="1"/>
</dbReference>
<dbReference type="PROSITE" id="PS01010">
    <property type="entry name" value="CRISP_2"/>
    <property type="match status" value="1"/>
</dbReference>
<sequence length="442" mass="48872">MGLLSPLFCAILVTMSVTSNANDAQKEFLDAHNAARAVVGVAPLAWNWTLAMYAQEFANRVKQTCDNTEESSGPYGENTASGYGAFTTTDAVSQWVEEKVNYDHQLNSCVNGTECKHYKQVVWRASLHLGCASVLCGAVFILIASLQKILPTAQKMGLSLKLSIALIFTITFSFKPYPISCLSQDDRTTFLTIHNEARAQVRVGPLSWDNKLESYAQDFANTAKSGCIPRKRPEGSPYGENTAEGYGAFTAWEAAGQWVGEKDNYDYASNSCVKEECKHYTQVVWRNSTRLGCASVLCGAGIAPDDYRLEYLVPQNDARSKENLPPVVWNDTVAEFARSYAKRRSVDCLLEHSRSQQYGENLAMSTGEMSPAQAVKMWVDEKADYDYGSNTCTLGKMCGHYTQVVWRNTESIGCAKAQCTNGGTFITCNYYPPGNYIGERPY</sequence>
<dbReference type="FunFam" id="3.40.33.10:FF:000006">
    <property type="entry name" value="Putative pathogenesis-related protein 1"/>
    <property type="match status" value="1"/>
</dbReference>
<dbReference type="GO" id="GO:0005576">
    <property type="term" value="C:extracellular region"/>
    <property type="evidence" value="ECO:0007669"/>
    <property type="project" value="InterPro"/>
</dbReference>
<keyword evidence="2 5" id="KW-0732">Signal</keyword>
<comment type="similarity">
    <text evidence="1">Belongs to the CRISP family.</text>
</comment>
<dbReference type="Pfam" id="PF00188">
    <property type="entry name" value="CAP"/>
    <property type="match status" value="3"/>
</dbReference>
<organism evidence="7 8">
    <name type="scientific">Carnegiea gigantea</name>
    <dbReference type="NCBI Taxonomy" id="171969"/>
    <lineage>
        <taxon>Eukaryota</taxon>
        <taxon>Viridiplantae</taxon>
        <taxon>Streptophyta</taxon>
        <taxon>Embryophyta</taxon>
        <taxon>Tracheophyta</taxon>
        <taxon>Spermatophyta</taxon>
        <taxon>Magnoliopsida</taxon>
        <taxon>eudicotyledons</taxon>
        <taxon>Gunneridae</taxon>
        <taxon>Pentapetalae</taxon>
        <taxon>Caryophyllales</taxon>
        <taxon>Cactineae</taxon>
        <taxon>Cactaceae</taxon>
        <taxon>Cactoideae</taxon>
        <taxon>Echinocereeae</taxon>
        <taxon>Carnegiea</taxon>
    </lineage>
</organism>
<gene>
    <name evidence="7" type="ORF">Cgig2_019491</name>
</gene>
<dbReference type="CDD" id="cd05381">
    <property type="entry name" value="CAP_PR-1"/>
    <property type="match status" value="1"/>
</dbReference>
<evidence type="ECO:0000256" key="3">
    <source>
        <dbReference type="ARBA" id="ARBA00022821"/>
    </source>
</evidence>
<evidence type="ECO:0000256" key="5">
    <source>
        <dbReference type="SAM" id="SignalP"/>
    </source>
</evidence>
<evidence type="ECO:0000259" key="6">
    <source>
        <dbReference type="SMART" id="SM00198"/>
    </source>
</evidence>